<feature type="compositionally biased region" description="Polar residues" evidence="1">
    <location>
        <begin position="20"/>
        <end position="36"/>
    </location>
</feature>
<evidence type="ECO:0000313" key="2">
    <source>
        <dbReference type="EMBL" id="CAI5737380.1"/>
    </source>
</evidence>
<dbReference type="AlphaFoldDB" id="A0AAV0UP41"/>
<evidence type="ECO:0000256" key="1">
    <source>
        <dbReference type="SAM" id="MobiDB-lite"/>
    </source>
</evidence>
<comment type="caution">
    <text evidence="2">The sequence shown here is derived from an EMBL/GenBank/DDBJ whole genome shotgun (WGS) entry which is preliminary data.</text>
</comment>
<accession>A0AAV0UP41</accession>
<keyword evidence="3" id="KW-1185">Reference proteome</keyword>
<protein>
    <submittedName>
        <fullName evidence="2">Uncharacterized protein</fullName>
    </submittedName>
</protein>
<reference evidence="2" key="1">
    <citation type="submission" date="2022-12" db="EMBL/GenBank/DDBJ databases">
        <authorList>
            <person name="Webb A."/>
        </authorList>
    </citation>
    <scope>NUCLEOTIDE SEQUENCE</scope>
    <source>
        <strain evidence="2">Pd1</strain>
    </source>
</reference>
<proteinExistence type="predicted"/>
<evidence type="ECO:0000313" key="3">
    <source>
        <dbReference type="Proteomes" id="UP001162029"/>
    </source>
</evidence>
<dbReference type="Proteomes" id="UP001162029">
    <property type="component" value="Unassembled WGS sequence"/>
</dbReference>
<feature type="region of interest" description="Disordered" evidence="1">
    <location>
        <begin position="15"/>
        <end position="44"/>
    </location>
</feature>
<gene>
    <name evidence="2" type="ORF">PDE001_LOCUS6587</name>
</gene>
<organism evidence="2 3">
    <name type="scientific">Peronospora destructor</name>
    <dbReference type="NCBI Taxonomy" id="86335"/>
    <lineage>
        <taxon>Eukaryota</taxon>
        <taxon>Sar</taxon>
        <taxon>Stramenopiles</taxon>
        <taxon>Oomycota</taxon>
        <taxon>Peronosporomycetes</taxon>
        <taxon>Peronosporales</taxon>
        <taxon>Peronosporaceae</taxon>
        <taxon>Peronospora</taxon>
    </lineage>
</organism>
<name>A0AAV0UP41_9STRA</name>
<dbReference type="EMBL" id="CANTFM010001251">
    <property type="protein sequence ID" value="CAI5737380.1"/>
    <property type="molecule type" value="Genomic_DNA"/>
</dbReference>
<sequence length="99" mass="10405">MVSLRGHSISSRIWTRKNAETGTTSVMPSPNFSSMTTKKETTSNGGAVTIVTTTTTTVSALNASNSTASSSIGATGLANSAKGGECWQRHHYDYCDNTK</sequence>